<gene>
    <name evidence="5" type="ORF">M569_02169</name>
</gene>
<dbReference type="SUPFAM" id="SSF75471">
    <property type="entry name" value="YhbY-like"/>
    <property type="match status" value="1"/>
</dbReference>
<proteinExistence type="predicted"/>
<dbReference type="Pfam" id="PF01985">
    <property type="entry name" value="CRS1_YhbY"/>
    <property type="match status" value="1"/>
</dbReference>
<dbReference type="PROSITE" id="PS51295">
    <property type="entry name" value="CRM"/>
    <property type="match status" value="1"/>
</dbReference>
<feature type="non-terminal residue" evidence="5">
    <location>
        <position position="1"/>
    </location>
</feature>
<evidence type="ECO:0000259" key="4">
    <source>
        <dbReference type="PROSITE" id="PS51295"/>
    </source>
</evidence>
<dbReference type="GO" id="GO:0003723">
    <property type="term" value="F:RNA binding"/>
    <property type="evidence" value="ECO:0007669"/>
    <property type="project" value="UniProtKB-UniRule"/>
</dbReference>
<feature type="non-terminal residue" evidence="5">
    <location>
        <position position="275"/>
    </location>
</feature>
<dbReference type="EMBL" id="AUSU01000778">
    <property type="protein sequence ID" value="EPS72584.1"/>
    <property type="molecule type" value="Genomic_DNA"/>
</dbReference>
<protein>
    <recommendedName>
        <fullName evidence="4">CRM domain-containing protein</fullName>
    </recommendedName>
</protein>
<evidence type="ECO:0000313" key="5">
    <source>
        <dbReference type="EMBL" id="EPS72584.1"/>
    </source>
</evidence>
<keyword evidence="1 2" id="KW-0694">RNA-binding</keyword>
<dbReference type="Proteomes" id="UP000015453">
    <property type="component" value="Unassembled WGS sequence"/>
</dbReference>
<reference evidence="5 6" key="1">
    <citation type="journal article" date="2013" name="BMC Genomics">
        <title>The miniature genome of a carnivorous plant Genlisea aurea contains a low number of genes and short non-coding sequences.</title>
        <authorList>
            <person name="Leushkin E.V."/>
            <person name="Sutormin R.A."/>
            <person name="Nabieva E.R."/>
            <person name="Penin A.A."/>
            <person name="Kondrashov A.S."/>
            <person name="Logacheva M.D."/>
        </authorList>
    </citation>
    <scope>NUCLEOTIDE SEQUENCE [LARGE SCALE GENOMIC DNA]</scope>
</reference>
<dbReference type="PANTHER" id="PTHR31426">
    <property type="entry name" value="GROUP II INTRON SPLICING FACTOR CRS1-LIKE"/>
    <property type="match status" value="1"/>
</dbReference>
<comment type="caution">
    <text evidence="5">The sequence shown here is derived from an EMBL/GenBank/DDBJ whole genome shotgun (WGS) entry which is preliminary data.</text>
</comment>
<sequence length="275" mass="32328">QNPAWLLFWEWRRSFSHGSVSLVLSPEGKPKFEVHEIEPPKKEKWKTKKRLKLQRKREKQRRKAANKNDPRRIRIKGKKINQRFANAEERIKFKLENARKKEAFLIKKLKSYEVPRAEGPTVEPHPLTGEERHYMKKTAQKRSNYVPVGRRGVFGGVILNMHLHWKRHETVKVICKPCRGEGQLQEYAAEIGRLSGGIPVAFLGDDSIVFYRGRDYVRPKVMSPVDTLSKKRALEKSKFEQSLESVRRFIAISEKELELYFRHVSLYGDPHSRYA</sequence>
<dbReference type="Gene3D" id="3.30.110.60">
    <property type="entry name" value="YhbY-like"/>
    <property type="match status" value="1"/>
</dbReference>
<evidence type="ECO:0000256" key="3">
    <source>
        <dbReference type="SAM" id="MobiDB-lite"/>
    </source>
</evidence>
<dbReference type="SMART" id="SM01103">
    <property type="entry name" value="CRS1_YhbY"/>
    <property type="match status" value="1"/>
</dbReference>
<keyword evidence="6" id="KW-1185">Reference proteome</keyword>
<feature type="domain" description="CRM" evidence="4">
    <location>
        <begin position="125"/>
        <end position="223"/>
    </location>
</feature>
<dbReference type="OrthoDB" id="1936631at2759"/>
<accession>S8CYQ8</accession>
<organism evidence="5 6">
    <name type="scientific">Genlisea aurea</name>
    <dbReference type="NCBI Taxonomy" id="192259"/>
    <lineage>
        <taxon>Eukaryota</taxon>
        <taxon>Viridiplantae</taxon>
        <taxon>Streptophyta</taxon>
        <taxon>Embryophyta</taxon>
        <taxon>Tracheophyta</taxon>
        <taxon>Spermatophyta</taxon>
        <taxon>Magnoliopsida</taxon>
        <taxon>eudicotyledons</taxon>
        <taxon>Gunneridae</taxon>
        <taxon>Pentapetalae</taxon>
        <taxon>asterids</taxon>
        <taxon>lamiids</taxon>
        <taxon>Lamiales</taxon>
        <taxon>Lentibulariaceae</taxon>
        <taxon>Genlisea</taxon>
    </lineage>
</organism>
<dbReference type="InterPro" id="IPR040286">
    <property type="entry name" value="At3g25440-like"/>
</dbReference>
<feature type="compositionally biased region" description="Basic residues" evidence="3">
    <location>
        <begin position="43"/>
        <end position="65"/>
    </location>
</feature>
<dbReference type="PANTHER" id="PTHR31426:SF2">
    <property type="entry name" value="OS01G0958400 PROTEIN"/>
    <property type="match status" value="1"/>
</dbReference>
<dbReference type="InterPro" id="IPR035920">
    <property type="entry name" value="YhbY-like_sf"/>
</dbReference>
<evidence type="ECO:0000256" key="2">
    <source>
        <dbReference type="PROSITE-ProRule" id="PRU00626"/>
    </source>
</evidence>
<evidence type="ECO:0000313" key="6">
    <source>
        <dbReference type="Proteomes" id="UP000015453"/>
    </source>
</evidence>
<dbReference type="AlphaFoldDB" id="S8CYQ8"/>
<name>S8CYQ8_9LAMI</name>
<dbReference type="InterPro" id="IPR001890">
    <property type="entry name" value="RNA-binding_CRM"/>
</dbReference>
<evidence type="ECO:0000256" key="1">
    <source>
        <dbReference type="ARBA" id="ARBA00022884"/>
    </source>
</evidence>
<feature type="region of interest" description="Disordered" evidence="3">
    <location>
        <begin position="39"/>
        <end position="72"/>
    </location>
</feature>